<dbReference type="GO" id="GO:0045437">
    <property type="term" value="F:uridine nucleosidase activity"/>
    <property type="evidence" value="ECO:0007669"/>
    <property type="project" value="UniProtKB-ARBA"/>
</dbReference>
<reference evidence="4 5" key="1">
    <citation type="submission" date="2018-06" db="EMBL/GenBank/DDBJ databases">
        <title>Genomic Encyclopedia of Type Strains, Phase IV (KMG-IV): sequencing the most valuable type-strain genomes for metagenomic binning, comparative biology and taxonomic classification.</title>
        <authorList>
            <person name="Goeker M."/>
        </authorList>
    </citation>
    <scope>NUCLEOTIDE SEQUENCE [LARGE SCALE GENOMIC DNA]</scope>
    <source>
        <strain evidence="4 5">DSM 24875</strain>
    </source>
</reference>
<evidence type="ECO:0000313" key="5">
    <source>
        <dbReference type="Proteomes" id="UP000253529"/>
    </source>
</evidence>
<dbReference type="GO" id="GO:0005829">
    <property type="term" value="C:cytosol"/>
    <property type="evidence" value="ECO:0007669"/>
    <property type="project" value="TreeGrafter"/>
</dbReference>
<dbReference type="PROSITE" id="PS01247">
    <property type="entry name" value="IUNH"/>
    <property type="match status" value="1"/>
</dbReference>
<gene>
    <name evidence="4" type="ORF">DFR50_15621</name>
</gene>
<dbReference type="InterPro" id="IPR023186">
    <property type="entry name" value="IUNH"/>
</dbReference>
<keyword evidence="2" id="KW-0326">Glycosidase</keyword>
<dbReference type="GO" id="GO:0006152">
    <property type="term" value="P:purine nucleoside catabolic process"/>
    <property type="evidence" value="ECO:0007669"/>
    <property type="project" value="TreeGrafter"/>
</dbReference>
<dbReference type="EMBL" id="QNRK01000056">
    <property type="protein sequence ID" value="RBP02024.1"/>
    <property type="molecule type" value="Genomic_DNA"/>
</dbReference>
<dbReference type="InterPro" id="IPR036452">
    <property type="entry name" value="Ribo_hydro-like"/>
</dbReference>
<comment type="caution">
    <text evidence="4">The sequence shown here is derived from an EMBL/GenBank/DDBJ whole genome shotgun (WGS) entry which is preliminary data.</text>
</comment>
<evidence type="ECO:0000256" key="1">
    <source>
        <dbReference type="ARBA" id="ARBA00022801"/>
    </source>
</evidence>
<dbReference type="PANTHER" id="PTHR12304:SF4">
    <property type="entry name" value="URIDINE NUCLEOSIDASE"/>
    <property type="match status" value="1"/>
</dbReference>
<dbReference type="OrthoDB" id="9797882at2"/>
<evidence type="ECO:0000313" key="4">
    <source>
        <dbReference type="EMBL" id="RBP02024.1"/>
    </source>
</evidence>
<dbReference type="AlphaFoldDB" id="A0A366EI42"/>
<proteinExistence type="predicted"/>
<dbReference type="InterPro" id="IPR015910">
    <property type="entry name" value="I/U_nuclsd_hydro_CS"/>
</dbReference>
<dbReference type="CDD" id="cd02649">
    <property type="entry name" value="nuc_hydro_CeIAG"/>
    <property type="match status" value="1"/>
</dbReference>
<sequence>MRDFLIDTDTASDDAVAIVMALAAPDVRVLGLTTVAGNVALGQATRNALYTAEICGSDAPVFMGAGAPLIRTLRDAHWFHGADGLGDQGYPPPQRGPEQEHAVDAILRLSRENPGLTLVTLGPLTNIALALARDPKLAARIGRCVVMGGAPCCEGNVTPAAEYNIWVDPEAARAVFRSRLPIEMVGWHVSRGSSVLSDAEVAAIEALGTEKARFAVEANSRAREAYRVQTGEVGLSLADPTAMAVALDRSVGLTWSRHRVAIETQSELTRGMTVVDRLGVNSDPINADVWGAAAGESDGADVLWTFDAQKFKAMLRAALAA</sequence>
<evidence type="ECO:0000256" key="2">
    <source>
        <dbReference type="ARBA" id="ARBA00023295"/>
    </source>
</evidence>
<dbReference type="Gene3D" id="3.90.245.10">
    <property type="entry name" value="Ribonucleoside hydrolase-like"/>
    <property type="match status" value="1"/>
</dbReference>
<keyword evidence="1" id="KW-0378">Hydrolase</keyword>
<protein>
    <submittedName>
        <fullName evidence="4">Purine nucleosidase</fullName>
    </submittedName>
</protein>
<dbReference type="Pfam" id="PF01156">
    <property type="entry name" value="IU_nuc_hydro"/>
    <property type="match status" value="1"/>
</dbReference>
<dbReference type="PANTHER" id="PTHR12304">
    <property type="entry name" value="INOSINE-URIDINE PREFERRING NUCLEOSIDE HYDROLASE"/>
    <property type="match status" value="1"/>
</dbReference>
<keyword evidence="5" id="KW-1185">Reference proteome</keyword>
<evidence type="ECO:0000259" key="3">
    <source>
        <dbReference type="Pfam" id="PF01156"/>
    </source>
</evidence>
<dbReference type="SUPFAM" id="SSF53590">
    <property type="entry name" value="Nucleoside hydrolase"/>
    <property type="match status" value="1"/>
</dbReference>
<dbReference type="Proteomes" id="UP000253529">
    <property type="component" value="Unassembled WGS sequence"/>
</dbReference>
<accession>A0A366EI42</accession>
<name>A0A366EI42_9HYPH</name>
<organism evidence="4 5">
    <name type="scientific">Roseiarcus fermentans</name>
    <dbReference type="NCBI Taxonomy" id="1473586"/>
    <lineage>
        <taxon>Bacteria</taxon>
        <taxon>Pseudomonadati</taxon>
        <taxon>Pseudomonadota</taxon>
        <taxon>Alphaproteobacteria</taxon>
        <taxon>Hyphomicrobiales</taxon>
        <taxon>Roseiarcaceae</taxon>
        <taxon>Roseiarcus</taxon>
    </lineage>
</organism>
<feature type="domain" description="Inosine/uridine-preferring nucleoside hydrolase" evidence="3">
    <location>
        <begin position="5"/>
        <end position="311"/>
    </location>
</feature>
<dbReference type="GO" id="GO:0008477">
    <property type="term" value="F:purine nucleosidase activity"/>
    <property type="evidence" value="ECO:0007669"/>
    <property type="project" value="TreeGrafter"/>
</dbReference>
<dbReference type="InterPro" id="IPR001910">
    <property type="entry name" value="Inosine/uridine_hydrolase_dom"/>
</dbReference>
<dbReference type="RefSeq" id="WP_113893745.1">
    <property type="nucleotide sequence ID" value="NZ_QNRK01000056.1"/>
</dbReference>